<organism evidence="1 2">
    <name type="scientific">Arthrobacter nitrophenolicus</name>
    <dbReference type="NCBI Taxonomy" id="683150"/>
    <lineage>
        <taxon>Bacteria</taxon>
        <taxon>Bacillati</taxon>
        <taxon>Actinomycetota</taxon>
        <taxon>Actinomycetes</taxon>
        <taxon>Micrococcales</taxon>
        <taxon>Micrococcaceae</taxon>
        <taxon>Arthrobacter</taxon>
    </lineage>
</organism>
<comment type="caution">
    <text evidence="1">The sequence shown here is derived from an EMBL/GenBank/DDBJ whole genome shotgun (WGS) entry which is preliminary data.</text>
</comment>
<dbReference type="Proteomes" id="UP000294621">
    <property type="component" value="Unassembled WGS sequence"/>
</dbReference>
<reference evidence="1 2" key="1">
    <citation type="submission" date="2019-03" db="EMBL/GenBank/DDBJ databases">
        <title>Genome Sequencing and Assembly of Various Microbes Isolated from Partially Reclaimed Soil and Acid Mine Drainage (AMD) Site.</title>
        <authorList>
            <person name="Steinbock B."/>
            <person name="Bechtold R."/>
            <person name="Sevigny J.L."/>
            <person name="Thomas D."/>
            <person name="Cuthill L.R."/>
            <person name="Aveiro Johannsen E.J."/>
            <person name="Thomas K."/>
            <person name="Ghosh A."/>
        </authorList>
    </citation>
    <scope>NUCLEOTIDE SEQUENCE [LARGE SCALE GENOMIC DNA]</scope>
    <source>
        <strain evidence="1 2">S-A1</strain>
    </source>
</reference>
<proteinExistence type="predicted"/>
<dbReference type="EMBL" id="SMZQ01000001">
    <property type="protein sequence ID" value="TDL41476.1"/>
    <property type="molecule type" value="Genomic_DNA"/>
</dbReference>
<evidence type="ECO:0000313" key="2">
    <source>
        <dbReference type="Proteomes" id="UP000294621"/>
    </source>
</evidence>
<gene>
    <name evidence="1" type="ORF">E2R57_02100</name>
</gene>
<evidence type="ECO:0000313" key="1">
    <source>
        <dbReference type="EMBL" id="TDL41476.1"/>
    </source>
</evidence>
<sequence length="203" mass="22712">MHQATGTGWRITTDTSGPMMIALYVRDTAGLNGAGHPALSHASPKIRPADHTHLTADVGGLSALKTEWEAWWEQLLKAHPQTSPELTPPDFAAFGNSPALQRVLQAHFGAALTWARERRSEYAELEAERVASGTNQLLEDMVDDRLLEVGRDSRDFTLTIIELPLNEDRAWYLEPDKIIMSRKLMSQPELFRSYVQPVVEILV</sequence>
<dbReference type="OrthoDB" id="4943423at2"/>
<dbReference type="RefSeq" id="WP_133345994.1">
    <property type="nucleotide sequence ID" value="NZ_SMZQ01000001.1"/>
</dbReference>
<accession>A0A4R5YBP1</accession>
<dbReference type="STRING" id="683150.G205_10583"/>
<protein>
    <submittedName>
        <fullName evidence="1">Uncharacterized protein</fullName>
    </submittedName>
</protein>
<name>A0A4R5YBP1_9MICC</name>
<dbReference type="AlphaFoldDB" id="A0A4R5YBP1"/>